<feature type="transmembrane region" description="Helical" evidence="5">
    <location>
        <begin position="162"/>
        <end position="183"/>
    </location>
</feature>
<evidence type="ECO:0000313" key="8">
    <source>
        <dbReference type="Proteomes" id="UP000245125"/>
    </source>
</evidence>
<dbReference type="HAMAP" id="MF_01350">
    <property type="entry name" value="NDH1_NuoH"/>
    <property type="match status" value="1"/>
</dbReference>
<comment type="function">
    <text evidence="5">NDH-1 shuttles electrons from NADH, via FMN and iron-sulfur (Fe-S) centers, to quinones in the respiratory chain. The immediate electron acceptor for the enzyme in this species is believed to be ubiquinone. Couples the redox reaction to proton translocation (for every two electrons transferred, four hydrogen ions are translocated across the cytoplasmic membrane), and thus conserves the redox energy in a proton gradient. This subunit may bind ubiquinone.</text>
</comment>
<evidence type="ECO:0000256" key="1">
    <source>
        <dbReference type="ARBA" id="ARBA00004141"/>
    </source>
</evidence>
<feature type="transmembrane region" description="Helical" evidence="5">
    <location>
        <begin position="328"/>
        <end position="347"/>
    </location>
</feature>
<keyword evidence="5" id="KW-0830">Ubiquinone</keyword>
<dbReference type="NCBIfam" id="NF004741">
    <property type="entry name" value="PRK06076.1-2"/>
    <property type="match status" value="1"/>
</dbReference>
<dbReference type="PROSITE" id="PS00667">
    <property type="entry name" value="COMPLEX1_ND1_1"/>
    <property type="match status" value="1"/>
</dbReference>
<keyword evidence="4 5" id="KW-0472">Membrane</keyword>
<accession>A0A2U3QF32</accession>
<dbReference type="InterPro" id="IPR001694">
    <property type="entry name" value="NADH_UbQ_OxRdtase_su1/FPO"/>
</dbReference>
<keyword evidence="5" id="KW-1278">Translocase</keyword>
<feature type="transmembrane region" description="Helical" evidence="5">
    <location>
        <begin position="20"/>
        <end position="44"/>
    </location>
</feature>
<keyword evidence="5" id="KW-1003">Cell membrane</keyword>
<dbReference type="EC" id="7.1.1.-" evidence="5"/>
<proteinExistence type="inferred from homology"/>
<sequence>MNDILKAIVGPELAGDVVNIIIILLKTAAVIAVGLLHVAFATYFERKVMAHMQVRLGPREVGPLGLFQPFADGIKLFFKEDIIPQNADKPLFYLAPVIFFASALTSLSVLPFFDGFVVGNINIGLLFLFAMSSLGAYGIVLSGWSSNSKYAFLGGLRSASQVISYEISMGLSLVGVMMMAGSFNLSDIVRAQNHYPLGIFAVPQFLGFFVFVVAAFAETNRLPFDLPEAESELVAGYFTEYSGFRFAMFFLGEYTGMLVMSSIAALCFLGGWALPAFVTANLPGFLAKALGLFCFLIKVYAFMFLYYWVRSTLPRYRYDQLMAIGWKLLIPLALGNIVITGLAKMWFKGLL</sequence>
<evidence type="ECO:0000256" key="2">
    <source>
        <dbReference type="ARBA" id="ARBA00022692"/>
    </source>
</evidence>
<dbReference type="GO" id="GO:0005886">
    <property type="term" value="C:plasma membrane"/>
    <property type="evidence" value="ECO:0007669"/>
    <property type="project" value="UniProtKB-SubCell"/>
</dbReference>
<protein>
    <recommendedName>
        <fullName evidence="5">NADH-quinone oxidoreductase subunit H</fullName>
        <ecNumber evidence="5">7.1.1.-</ecNumber>
    </recommendedName>
    <alternativeName>
        <fullName evidence="5">NADH dehydrogenase I subunit H</fullName>
    </alternativeName>
    <alternativeName>
        <fullName evidence="5">NDH-1 subunit H</fullName>
    </alternativeName>
</protein>
<comment type="subcellular location">
    <subcellularLocation>
        <location evidence="5 6">Cell membrane</location>
        <topology evidence="5 6">Multi-pass membrane protein</topology>
    </subcellularLocation>
    <subcellularLocation>
        <location evidence="1">Membrane</location>
        <topology evidence="1">Multi-pass membrane protein</topology>
    </subcellularLocation>
</comment>
<dbReference type="InterPro" id="IPR018086">
    <property type="entry name" value="NADH_UbQ_OxRdtase_su1_CS"/>
</dbReference>
<feature type="transmembrane region" description="Helical" evidence="5">
    <location>
        <begin position="195"/>
        <end position="217"/>
    </location>
</feature>
<dbReference type="GO" id="GO:0016655">
    <property type="term" value="F:oxidoreductase activity, acting on NAD(P)H, quinone or similar compound as acceptor"/>
    <property type="evidence" value="ECO:0007669"/>
    <property type="project" value="UniProtKB-UniRule"/>
</dbReference>
<keyword evidence="7" id="KW-0560">Oxidoreductase</keyword>
<comment type="catalytic activity">
    <reaction evidence="5">
        <text>a quinone + NADH + 5 H(+)(in) = a quinol + NAD(+) + 4 H(+)(out)</text>
        <dbReference type="Rhea" id="RHEA:57888"/>
        <dbReference type="ChEBI" id="CHEBI:15378"/>
        <dbReference type="ChEBI" id="CHEBI:24646"/>
        <dbReference type="ChEBI" id="CHEBI:57540"/>
        <dbReference type="ChEBI" id="CHEBI:57945"/>
        <dbReference type="ChEBI" id="CHEBI:132124"/>
    </reaction>
</comment>
<dbReference type="GO" id="GO:0003954">
    <property type="term" value="F:NADH dehydrogenase activity"/>
    <property type="evidence" value="ECO:0007669"/>
    <property type="project" value="TreeGrafter"/>
</dbReference>
<evidence type="ECO:0000256" key="4">
    <source>
        <dbReference type="ARBA" id="ARBA00023136"/>
    </source>
</evidence>
<evidence type="ECO:0000256" key="3">
    <source>
        <dbReference type="ARBA" id="ARBA00022989"/>
    </source>
</evidence>
<comment type="similarity">
    <text evidence="5 6">Belongs to the complex I subunit 1 family.</text>
</comment>
<dbReference type="OrthoDB" id="9803734at2"/>
<dbReference type="PROSITE" id="PS00668">
    <property type="entry name" value="COMPLEX1_ND1_2"/>
    <property type="match status" value="1"/>
</dbReference>
<dbReference type="PANTHER" id="PTHR11432">
    <property type="entry name" value="NADH DEHYDROGENASE SUBUNIT 1"/>
    <property type="match status" value="1"/>
</dbReference>
<dbReference type="PANTHER" id="PTHR11432:SF3">
    <property type="entry name" value="NADH-UBIQUINONE OXIDOREDUCTASE CHAIN 1"/>
    <property type="match status" value="1"/>
</dbReference>
<dbReference type="EMBL" id="OUUY01000046">
    <property type="protein sequence ID" value="SPP99955.1"/>
    <property type="molecule type" value="Genomic_DNA"/>
</dbReference>
<dbReference type="GO" id="GO:0009060">
    <property type="term" value="P:aerobic respiration"/>
    <property type="evidence" value="ECO:0007669"/>
    <property type="project" value="TreeGrafter"/>
</dbReference>
<evidence type="ECO:0000313" key="7">
    <source>
        <dbReference type="EMBL" id="SPP99955.1"/>
    </source>
</evidence>
<keyword evidence="3 5" id="KW-1133">Transmembrane helix</keyword>
<feature type="transmembrane region" description="Helical" evidence="5">
    <location>
        <begin position="119"/>
        <end position="141"/>
    </location>
</feature>
<keyword evidence="5" id="KW-0874">Quinone</keyword>
<organism evidence="7 8">
    <name type="scientific">Candidatus Sulfobium mesophilum</name>
    <dbReference type="NCBI Taxonomy" id="2016548"/>
    <lineage>
        <taxon>Bacteria</taxon>
        <taxon>Pseudomonadati</taxon>
        <taxon>Nitrospirota</taxon>
        <taxon>Nitrospiria</taxon>
        <taxon>Nitrospirales</taxon>
        <taxon>Nitrospiraceae</taxon>
        <taxon>Candidatus Sulfobium</taxon>
    </lineage>
</organism>
<dbReference type="AlphaFoldDB" id="A0A2U3QF32"/>
<reference evidence="8" key="1">
    <citation type="submission" date="2018-03" db="EMBL/GenBank/DDBJ databases">
        <authorList>
            <person name="Zecchin S."/>
        </authorList>
    </citation>
    <scope>NUCLEOTIDE SEQUENCE [LARGE SCALE GENOMIC DNA]</scope>
</reference>
<evidence type="ECO:0000256" key="5">
    <source>
        <dbReference type="HAMAP-Rule" id="MF_01350"/>
    </source>
</evidence>
<gene>
    <name evidence="5 7" type="primary">nuoH</name>
    <name evidence="7" type="ORF">NBG4_140015</name>
</gene>
<keyword evidence="5 6" id="KW-0520">NAD</keyword>
<feature type="transmembrane region" description="Helical" evidence="5">
    <location>
        <begin position="91"/>
        <end position="113"/>
    </location>
</feature>
<feature type="transmembrane region" description="Helical" evidence="5">
    <location>
        <begin position="285"/>
        <end position="308"/>
    </location>
</feature>
<keyword evidence="2 5" id="KW-0812">Transmembrane</keyword>
<feature type="transmembrane region" description="Helical" evidence="5">
    <location>
        <begin position="254"/>
        <end position="273"/>
    </location>
</feature>
<dbReference type="GO" id="GO:0048038">
    <property type="term" value="F:quinone binding"/>
    <property type="evidence" value="ECO:0007669"/>
    <property type="project" value="UniProtKB-KW"/>
</dbReference>
<evidence type="ECO:0000256" key="6">
    <source>
        <dbReference type="RuleBase" id="RU000471"/>
    </source>
</evidence>
<keyword evidence="8" id="KW-1185">Reference proteome</keyword>
<comment type="subunit">
    <text evidence="5">NDH-1 is composed of 14 different subunits. Subunits NuoA, H, J, K, L, M, N constitute the membrane sector of the complex.</text>
</comment>
<dbReference type="Proteomes" id="UP000245125">
    <property type="component" value="Unassembled WGS sequence"/>
</dbReference>
<dbReference type="Pfam" id="PF00146">
    <property type="entry name" value="NADHdh"/>
    <property type="match status" value="1"/>
</dbReference>
<name>A0A2U3QF32_9BACT</name>